<proteinExistence type="predicted"/>
<feature type="domain" description="CHK kinase-like" evidence="1">
    <location>
        <begin position="135"/>
        <end position="322"/>
    </location>
</feature>
<dbReference type="InterPro" id="IPR004119">
    <property type="entry name" value="EcKL"/>
</dbReference>
<sequence length="400" mass="46892">MADAPKIEKIEDLVSQYIDKHKKIIKTSISRLTQPGDNYGSEMMRVDMVLKDEKSKEEELHVVAKMIPESDFFKEIFNVQVSFVSEMRFYDTVVPVLEDFRRRQGAKVKDIYPKFYGGRKNLNGMEGPVDANAVLLMDNIKTKGFDNLDRHKGFDMKSTKAILEVIAYFHATPFALKLLEPETFEKKIKPHLACFLEHKKPEKDDNFEENYVSFISECKDCAPALPMVKKCIEKSEYMKVENFREPFSTIVHKDIWVNNIMVKFSESDVNIKLVDFQFYSYDSPVDDLMFFLMTSVPLDLLKSHLDDFLQCYHKCFIQVLEELKCSTVGFGYDKFIEEIKENIENIVVHSLWFLPMVIFTEKGKKADIENNKIQVSPLAKEKILWMVQEFYERGWFDKLR</sequence>
<organism evidence="2 3">
    <name type="scientific">Acanthoscelides obtectus</name>
    <name type="common">Bean weevil</name>
    <name type="synonym">Bruchus obtectus</name>
    <dbReference type="NCBI Taxonomy" id="200917"/>
    <lineage>
        <taxon>Eukaryota</taxon>
        <taxon>Metazoa</taxon>
        <taxon>Ecdysozoa</taxon>
        <taxon>Arthropoda</taxon>
        <taxon>Hexapoda</taxon>
        <taxon>Insecta</taxon>
        <taxon>Pterygota</taxon>
        <taxon>Neoptera</taxon>
        <taxon>Endopterygota</taxon>
        <taxon>Coleoptera</taxon>
        <taxon>Polyphaga</taxon>
        <taxon>Cucujiformia</taxon>
        <taxon>Chrysomeloidea</taxon>
        <taxon>Chrysomelidae</taxon>
        <taxon>Bruchinae</taxon>
        <taxon>Bruchini</taxon>
        <taxon>Acanthoscelides</taxon>
    </lineage>
</organism>
<evidence type="ECO:0000313" key="3">
    <source>
        <dbReference type="Proteomes" id="UP001152888"/>
    </source>
</evidence>
<dbReference type="SMART" id="SM00587">
    <property type="entry name" value="CHK"/>
    <property type="match status" value="1"/>
</dbReference>
<dbReference type="EMBL" id="CAKOFQ010007386">
    <property type="protein sequence ID" value="CAH2000000.1"/>
    <property type="molecule type" value="Genomic_DNA"/>
</dbReference>
<dbReference type="Gene3D" id="3.90.1200.10">
    <property type="match status" value="1"/>
</dbReference>
<comment type="caution">
    <text evidence="2">The sequence shown here is derived from an EMBL/GenBank/DDBJ whole genome shotgun (WGS) entry which is preliminary data.</text>
</comment>
<name>A0A9P0LU63_ACAOB</name>
<keyword evidence="3" id="KW-1185">Reference proteome</keyword>
<dbReference type="InterPro" id="IPR011009">
    <property type="entry name" value="Kinase-like_dom_sf"/>
</dbReference>
<reference evidence="2" key="1">
    <citation type="submission" date="2022-03" db="EMBL/GenBank/DDBJ databases">
        <authorList>
            <person name="Sayadi A."/>
        </authorList>
    </citation>
    <scope>NUCLEOTIDE SEQUENCE</scope>
</reference>
<dbReference type="Proteomes" id="UP001152888">
    <property type="component" value="Unassembled WGS sequence"/>
</dbReference>
<dbReference type="PANTHER" id="PTHR11012">
    <property type="entry name" value="PROTEIN KINASE-LIKE DOMAIN-CONTAINING"/>
    <property type="match status" value="1"/>
</dbReference>
<evidence type="ECO:0000313" key="2">
    <source>
        <dbReference type="EMBL" id="CAH2000000.1"/>
    </source>
</evidence>
<dbReference type="AlphaFoldDB" id="A0A9P0LU63"/>
<dbReference type="PANTHER" id="PTHR11012:SF55">
    <property type="entry name" value="BHLH DOMAIN-CONTAINING PROTEIN"/>
    <property type="match status" value="1"/>
</dbReference>
<dbReference type="Pfam" id="PF02958">
    <property type="entry name" value="EcKL"/>
    <property type="match status" value="1"/>
</dbReference>
<gene>
    <name evidence="2" type="ORF">ACAOBT_LOCUS25288</name>
</gene>
<dbReference type="InterPro" id="IPR015897">
    <property type="entry name" value="CHK_kinase-like"/>
</dbReference>
<evidence type="ECO:0000259" key="1">
    <source>
        <dbReference type="SMART" id="SM00587"/>
    </source>
</evidence>
<protein>
    <recommendedName>
        <fullName evidence="1">CHK kinase-like domain-containing protein</fullName>
    </recommendedName>
</protein>
<accession>A0A9P0LU63</accession>
<dbReference type="SUPFAM" id="SSF56112">
    <property type="entry name" value="Protein kinase-like (PK-like)"/>
    <property type="match status" value="1"/>
</dbReference>